<evidence type="ECO:0000313" key="2">
    <source>
        <dbReference type="EMBL" id="KAK9745359.1"/>
    </source>
</evidence>
<accession>A0AAW1MCT5</accession>
<dbReference type="PANTHER" id="PTHR46599">
    <property type="entry name" value="PIGGYBAC TRANSPOSABLE ELEMENT-DERIVED PROTEIN 4"/>
    <property type="match status" value="1"/>
</dbReference>
<comment type="caution">
    <text evidence="2">The sequence shown here is derived from an EMBL/GenBank/DDBJ whole genome shotgun (WGS) entry which is preliminary data.</text>
</comment>
<name>A0AAW1MCT5_POPJA</name>
<dbReference type="EMBL" id="JASPKY010000049">
    <property type="protein sequence ID" value="KAK9745359.1"/>
    <property type="molecule type" value="Genomic_DNA"/>
</dbReference>
<dbReference type="PANTHER" id="PTHR46599:SF3">
    <property type="entry name" value="PIGGYBAC TRANSPOSABLE ELEMENT-DERIVED PROTEIN 4"/>
    <property type="match status" value="1"/>
</dbReference>
<proteinExistence type="predicted"/>
<organism evidence="2 3">
    <name type="scientific">Popillia japonica</name>
    <name type="common">Japanese beetle</name>
    <dbReference type="NCBI Taxonomy" id="7064"/>
    <lineage>
        <taxon>Eukaryota</taxon>
        <taxon>Metazoa</taxon>
        <taxon>Ecdysozoa</taxon>
        <taxon>Arthropoda</taxon>
        <taxon>Hexapoda</taxon>
        <taxon>Insecta</taxon>
        <taxon>Pterygota</taxon>
        <taxon>Neoptera</taxon>
        <taxon>Endopterygota</taxon>
        <taxon>Coleoptera</taxon>
        <taxon>Polyphaga</taxon>
        <taxon>Scarabaeiformia</taxon>
        <taxon>Scarabaeidae</taxon>
        <taxon>Rutelinae</taxon>
        <taxon>Popillia</taxon>
    </lineage>
</organism>
<sequence>MVENKCGTHSFHVSSVCLYWRLSATVRNATNAFRDAEVWPIDTNVFKESDFAASRVLNGLQEIGAPRQPGSESSSDDNQSQRKSENEDVDYSSGEDEILVLGEQSTSSSEEQNISIAEVQDSENDVYQPGPSKRMRINNRKSLPSGIPWKFDKNFTPKDFGFDRSHSGITDNLKLQVDSPELVYFRHFLNKELVSPELVYFRHFLNKELVGVITEETNRYAETMKNKNMPSFSKWKPANISIAEVQDSENDVYQPGPSKRMRINNRKSLPSGIPWKFDKNFTPKDFGFDRSHSGITDNLKLQVDSPELVYFRHNLKLQVDSPELVYFRHFLNKELVGVITEETNRYAETMKNKNMPSFSKWVNVNISEMYTFTA</sequence>
<dbReference type="AlphaFoldDB" id="A0AAW1MCT5"/>
<feature type="region of interest" description="Disordered" evidence="1">
    <location>
        <begin position="118"/>
        <end position="138"/>
    </location>
</feature>
<protein>
    <submittedName>
        <fullName evidence="2">Uncharacterized protein</fullName>
    </submittedName>
</protein>
<feature type="region of interest" description="Disordered" evidence="1">
    <location>
        <begin position="63"/>
        <end position="93"/>
    </location>
</feature>
<evidence type="ECO:0000313" key="3">
    <source>
        <dbReference type="Proteomes" id="UP001458880"/>
    </source>
</evidence>
<dbReference type="Proteomes" id="UP001458880">
    <property type="component" value="Unassembled WGS sequence"/>
</dbReference>
<keyword evidence="3" id="KW-1185">Reference proteome</keyword>
<reference evidence="2 3" key="1">
    <citation type="journal article" date="2024" name="BMC Genomics">
        <title>De novo assembly and annotation of Popillia japonica's genome with initial clues to its potential as an invasive pest.</title>
        <authorList>
            <person name="Cucini C."/>
            <person name="Boschi S."/>
            <person name="Funari R."/>
            <person name="Cardaioli E."/>
            <person name="Iannotti N."/>
            <person name="Marturano G."/>
            <person name="Paoli F."/>
            <person name="Bruttini M."/>
            <person name="Carapelli A."/>
            <person name="Frati F."/>
            <person name="Nardi F."/>
        </authorList>
    </citation>
    <scope>NUCLEOTIDE SEQUENCE [LARGE SCALE GENOMIC DNA]</scope>
    <source>
        <strain evidence="2">DMR45628</strain>
    </source>
</reference>
<gene>
    <name evidence="2" type="ORF">QE152_g6942</name>
</gene>
<evidence type="ECO:0000256" key="1">
    <source>
        <dbReference type="SAM" id="MobiDB-lite"/>
    </source>
</evidence>